<sequence length="107" mass="11554">MQTRNPLLNDIADLMTDAFAAAQAAGEEAQAVFRARADKMAANMDFVSREEFEAVKAVAQAAREENEALKARIEALEKTARKPAAPAKKPAARKSTAKKPASRAKKN</sequence>
<keyword evidence="3" id="KW-1185">Reference proteome</keyword>
<reference evidence="2 3" key="1">
    <citation type="submission" date="2024-01" db="EMBL/GenBank/DDBJ databases">
        <title>Hyphobacterium bacterium isolated from marine sediment.</title>
        <authorList>
            <person name="Zhao S."/>
        </authorList>
    </citation>
    <scope>NUCLEOTIDE SEQUENCE [LARGE SCALE GENOMIC DNA]</scope>
    <source>
        <strain evidence="3">HN65</strain>
    </source>
</reference>
<gene>
    <name evidence="2" type="ORF">V0U79_08660</name>
</gene>
<dbReference type="RefSeq" id="WP_330199099.1">
    <property type="nucleotide sequence ID" value="NZ_JAZDRP010000004.1"/>
</dbReference>
<accession>A0ABU7LR98</accession>
<proteinExistence type="predicted"/>
<organism evidence="2 3">
    <name type="scientific">Hyphobacterium lacteum</name>
    <dbReference type="NCBI Taxonomy" id="3116575"/>
    <lineage>
        <taxon>Bacteria</taxon>
        <taxon>Pseudomonadati</taxon>
        <taxon>Pseudomonadota</taxon>
        <taxon>Alphaproteobacteria</taxon>
        <taxon>Maricaulales</taxon>
        <taxon>Maricaulaceae</taxon>
        <taxon>Hyphobacterium</taxon>
    </lineage>
</organism>
<feature type="region of interest" description="Disordered" evidence="1">
    <location>
        <begin position="77"/>
        <end position="107"/>
    </location>
</feature>
<protein>
    <submittedName>
        <fullName evidence="2">Accessory factor UbiK family protein</fullName>
    </submittedName>
</protein>
<name>A0ABU7LR98_9PROT</name>
<evidence type="ECO:0000313" key="2">
    <source>
        <dbReference type="EMBL" id="MEE2526436.1"/>
    </source>
</evidence>
<evidence type="ECO:0000313" key="3">
    <source>
        <dbReference type="Proteomes" id="UP001354971"/>
    </source>
</evidence>
<dbReference type="InterPro" id="IPR007475">
    <property type="entry name" value="UbiK"/>
</dbReference>
<comment type="caution">
    <text evidence="2">The sequence shown here is derived from an EMBL/GenBank/DDBJ whole genome shotgun (WGS) entry which is preliminary data.</text>
</comment>
<dbReference type="EMBL" id="JAZDRP010000004">
    <property type="protein sequence ID" value="MEE2526436.1"/>
    <property type="molecule type" value="Genomic_DNA"/>
</dbReference>
<feature type="compositionally biased region" description="Basic residues" evidence="1">
    <location>
        <begin position="90"/>
        <end position="107"/>
    </location>
</feature>
<dbReference type="Pfam" id="PF04380">
    <property type="entry name" value="BMFP"/>
    <property type="match status" value="1"/>
</dbReference>
<evidence type="ECO:0000256" key="1">
    <source>
        <dbReference type="SAM" id="MobiDB-lite"/>
    </source>
</evidence>
<dbReference type="Proteomes" id="UP001354971">
    <property type="component" value="Unassembled WGS sequence"/>
</dbReference>